<dbReference type="Gene3D" id="3.30.230.10">
    <property type="match status" value="1"/>
</dbReference>
<keyword evidence="1" id="KW-0808">Transferase</keyword>
<feature type="non-terminal residue" evidence="6">
    <location>
        <position position="1"/>
    </location>
</feature>
<evidence type="ECO:0000313" key="6">
    <source>
        <dbReference type="EMBL" id="SVE25179.1"/>
    </source>
</evidence>
<gene>
    <name evidence="6" type="ORF">METZ01_LOCUS478033</name>
</gene>
<keyword evidence="4" id="KW-0067">ATP-binding</keyword>
<keyword evidence="2" id="KW-0547">Nucleotide-binding</keyword>
<reference evidence="6" key="1">
    <citation type="submission" date="2018-05" db="EMBL/GenBank/DDBJ databases">
        <authorList>
            <person name="Lanie J.A."/>
            <person name="Ng W.-L."/>
            <person name="Kazmierczak K.M."/>
            <person name="Andrzejewski T.M."/>
            <person name="Davidsen T.M."/>
            <person name="Wayne K.J."/>
            <person name="Tettelin H."/>
            <person name="Glass J.I."/>
            <person name="Rusch D."/>
            <person name="Podicherti R."/>
            <person name="Tsui H.-C.T."/>
            <person name="Winkler M.E."/>
        </authorList>
    </citation>
    <scope>NUCLEOTIDE SEQUENCE</scope>
</reference>
<dbReference type="Pfam" id="PF00288">
    <property type="entry name" value="GHMP_kinases_N"/>
    <property type="match status" value="1"/>
</dbReference>
<evidence type="ECO:0000259" key="5">
    <source>
        <dbReference type="Pfam" id="PF00288"/>
    </source>
</evidence>
<keyword evidence="3" id="KW-0418">Kinase</keyword>
<evidence type="ECO:0000256" key="1">
    <source>
        <dbReference type="ARBA" id="ARBA00022679"/>
    </source>
</evidence>
<dbReference type="GO" id="GO:0005524">
    <property type="term" value="F:ATP binding"/>
    <property type="evidence" value="ECO:0007669"/>
    <property type="project" value="UniProtKB-KW"/>
</dbReference>
<dbReference type="InterPro" id="IPR020568">
    <property type="entry name" value="Ribosomal_Su5_D2-typ_SF"/>
</dbReference>
<accession>A0A383BZD6</accession>
<feature type="domain" description="GHMP kinase N-terminal" evidence="5">
    <location>
        <begin position="69"/>
        <end position="144"/>
    </location>
</feature>
<evidence type="ECO:0000256" key="4">
    <source>
        <dbReference type="ARBA" id="ARBA00022840"/>
    </source>
</evidence>
<name>A0A383BZD6_9ZZZZ</name>
<evidence type="ECO:0000256" key="2">
    <source>
        <dbReference type="ARBA" id="ARBA00022741"/>
    </source>
</evidence>
<dbReference type="EMBL" id="UINC01204449">
    <property type="protein sequence ID" value="SVE25179.1"/>
    <property type="molecule type" value="Genomic_DNA"/>
</dbReference>
<protein>
    <recommendedName>
        <fullName evidence="5">GHMP kinase N-terminal domain-containing protein</fullName>
    </recommendedName>
</protein>
<dbReference type="PANTHER" id="PTHR43527:SF2">
    <property type="entry name" value="4-DIPHOSPHOCYTIDYL-2-C-METHYL-D-ERYTHRITOL KINASE, CHLOROPLASTIC"/>
    <property type="match status" value="1"/>
</dbReference>
<dbReference type="AlphaFoldDB" id="A0A383BZD6"/>
<organism evidence="6">
    <name type="scientific">marine metagenome</name>
    <dbReference type="NCBI Taxonomy" id="408172"/>
    <lineage>
        <taxon>unclassified sequences</taxon>
        <taxon>metagenomes</taxon>
        <taxon>ecological metagenomes</taxon>
    </lineage>
</organism>
<dbReference type="PANTHER" id="PTHR43527">
    <property type="entry name" value="4-DIPHOSPHOCYTIDYL-2-C-METHYL-D-ERYTHRITOL KINASE, CHLOROPLASTIC"/>
    <property type="match status" value="1"/>
</dbReference>
<dbReference type="SUPFAM" id="SSF54211">
    <property type="entry name" value="Ribosomal protein S5 domain 2-like"/>
    <property type="match status" value="1"/>
</dbReference>
<proteinExistence type="predicted"/>
<sequence>VKKFKLKSFCKINLLLRVLKRLKNGYHNISSLITFCDLHDVISISETNLLKDKISFSGRFRKKINLDSNTVTRVLHYLRKKKFLKQQSFRINIKKNIPHGSGLGGGSSNAAALLNFFKSKMRLKISEKEIVKIAYKIGSDVPIILKKKNTILTGKKNQFLRINNKFNLNIIIVYPNIYCSTEEIYKR</sequence>
<dbReference type="GO" id="GO:0050515">
    <property type="term" value="F:4-(cytidine 5'-diphospho)-2-C-methyl-D-erythritol kinase activity"/>
    <property type="evidence" value="ECO:0007669"/>
    <property type="project" value="TreeGrafter"/>
</dbReference>
<dbReference type="InterPro" id="IPR006204">
    <property type="entry name" value="GHMP_kinase_N_dom"/>
</dbReference>
<evidence type="ECO:0000256" key="3">
    <source>
        <dbReference type="ARBA" id="ARBA00022777"/>
    </source>
</evidence>
<feature type="non-terminal residue" evidence="6">
    <location>
        <position position="187"/>
    </location>
</feature>
<dbReference type="InterPro" id="IPR014721">
    <property type="entry name" value="Ribsml_uS5_D2-typ_fold_subgr"/>
</dbReference>